<accession>A0AA40JK37</accession>
<reference evidence="1 2" key="1">
    <citation type="submission" date="2015-01" db="EMBL/GenBank/DDBJ databases">
        <title>Characterization of Swiss Staphylococcus aureus strains involved in food poisoning.</title>
        <authorList>
            <person name="Crovadore J."/>
            <person name="Chablais R."/>
            <person name="Tonacini J."/>
            <person name="Schnyder B."/>
            <person name="Lefort F."/>
        </authorList>
    </citation>
    <scope>NUCLEOTIDE SEQUENCE [LARGE SCALE GENOMIC DNA]</scope>
    <source>
        <strain evidence="1 2">SA-120</strain>
    </source>
</reference>
<comment type="caution">
    <text evidence="1">The sequence shown here is derived from an EMBL/GenBank/DDBJ whole genome shotgun (WGS) entry which is preliminary data.</text>
</comment>
<proteinExistence type="predicted"/>
<sequence length="65" mass="7899">MMPFYLYHLSFWKWCKIKNTSGYRLTQKKTPIKKLFTTYEINIALSAQQTKWLKLLLEVHTKLSF</sequence>
<evidence type="ECO:0000313" key="2">
    <source>
        <dbReference type="Proteomes" id="UP000032274"/>
    </source>
</evidence>
<name>A0AA40JK37_STAAU</name>
<dbReference type="Proteomes" id="UP000032274">
    <property type="component" value="Unassembled WGS sequence"/>
</dbReference>
<protein>
    <submittedName>
        <fullName evidence="1">Uncharacterized protein</fullName>
    </submittedName>
</protein>
<evidence type="ECO:0000313" key="1">
    <source>
        <dbReference type="EMBL" id="KIT95279.1"/>
    </source>
</evidence>
<dbReference type="AlphaFoldDB" id="A0AA40JK37"/>
<organism evidence="1 2">
    <name type="scientific">Staphylococcus aureus</name>
    <dbReference type="NCBI Taxonomy" id="1280"/>
    <lineage>
        <taxon>Bacteria</taxon>
        <taxon>Bacillati</taxon>
        <taxon>Bacillota</taxon>
        <taxon>Bacilli</taxon>
        <taxon>Bacillales</taxon>
        <taxon>Staphylococcaceae</taxon>
        <taxon>Staphylococcus</taxon>
    </lineage>
</organism>
<gene>
    <name evidence="1" type="ORF">QU38_15330</name>
</gene>
<dbReference type="EMBL" id="JXIG01000630">
    <property type="protein sequence ID" value="KIT95279.1"/>
    <property type="molecule type" value="Genomic_DNA"/>
</dbReference>